<protein>
    <submittedName>
        <fullName evidence="5">MarR family winged helix-turn-helix transcriptional regulator</fullName>
    </submittedName>
</protein>
<evidence type="ECO:0000259" key="4">
    <source>
        <dbReference type="PROSITE" id="PS50995"/>
    </source>
</evidence>
<sequence length="158" mass="18236">MRKIYLSRGCCILDEDIMYLLKLNNQILRSTQVHLDKVLKEYELSSGSYPYLLKLKGNEGISQNKISEEIGCNKAMSARTITKLINLGYLDRNKDETDSRAYKLYLTEKANIIIPKVLQKIHKLVELITIDLNEDEKKITMDSLNKILSNIKNMKIQA</sequence>
<dbReference type="PANTHER" id="PTHR42756">
    <property type="entry name" value="TRANSCRIPTIONAL REGULATOR, MARR"/>
    <property type="match status" value="1"/>
</dbReference>
<keyword evidence="3" id="KW-0804">Transcription</keyword>
<accession>A0ABS6BP83</accession>
<comment type="caution">
    <text evidence="5">The sequence shown here is derived from an EMBL/GenBank/DDBJ whole genome shotgun (WGS) entry which is preliminary data.</text>
</comment>
<name>A0ABS6BP83_9CLOT</name>
<gene>
    <name evidence="5" type="ORF">KPL37_02880</name>
</gene>
<dbReference type="EMBL" id="JAHLDV010000004">
    <property type="protein sequence ID" value="MBU3158719.1"/>
    <property type="molecule type" value="Genomic_DNA"/>
</dbReference>
<proteinExistence type="predicted"/>
<evidence type="ECO:0000313" key="6">
    <source>
        <dbReference type="Proteomes" id="UP000776252"/>
    </source>
</evidence>
<evidence type="ECO:0000256" key="1">
    <source>
        <dbReference type="ARBA" id="ARBA00023015"/>
    </source>
</evidence>
<dbReference type="SMART" id="SM00347">
    <property type="entry name" value="HTH_MARR"/>
    <property type="match status" value="1"/>
</dbReference>
<dbReference type="PROSITE" id="PS50995">
    <property type="entry name" value="HTH_MARR_2"/>
    <property type="match status" value="1"/>
</dbReference>
<reference evidence="5 6" key="1">
    <citation type="submission" date="2021-06" db="EMBL/GenBank/DDBJ databases">
        <title>Clostridia strains as spoilage organisms.</title>
        <authorList>
            <person name="Wambui J."/>
            <person name="Stephan R."/>
            <person name="Stevens M.J.A."/>
        </authorList>
    </citation>
    <scope>NUCLEOTIDE SEQUENCE [LARGE SCALE GENOMIC DNA]</scope>
    <source>
        <strain evidence="5 6">DSM 14204</strain>
    </source>
</reference>
<organism evidence="5 6">
    <name type="scientific">Clostridium frigoris</name>
    <dbReference type="NCBI Taxonomy" id="205327"/>
    <lineage>
        <taxon>Bacteria</taxon>
        <taxon>Bacillati</taxon>
        <taxon>Bacillota</taxon>
        <taxon>Clostridia</taxon>
        <taxon>Eubacteriales</taxon>
        <taxon>Clostridiaceae</taxon>
        <taxon>Clostridium</taxon>
    </lineage>
</organism>
<keyword evidence="1" id="KW-0805">Transcription regulation</keyword>
<dbReference type="PANTHER" id="PTHR42756:SF2">
    <property type="entry name" value="MARR FAMILY REGULATORY PROTEIN"/>
    <property type="match status" value="1"/>
</dbReference>
<dbReference type="Proteomes" id="UP000776252">
    <property type="component" value="Unassembled WGS sequence"/>
</dbReference>
<feature type="domain" description="HTH marR-type" evidence="4">
    <location>
        <begin position="14"/>
        <end position="149"/>
    </location>
</feature>
<evidence type="ECO:0000256" key="2">
    <source>
        <dbReference type="ARBA" id="ARBA00023125"/>
    </source>
</evidence>
<keyword evidence="2" id="KW-0238">DNA-binding</keyword>
<evidence type="ECO:0000256" key="3">
    <source>
        <dbReference type="ARBA" id="ARBA00023163"/>
    </source>
</evidence>
<evidence type="ECO:0000313" key="5">
    <source>
        <dbReference type="EMBL" id="MBU3158719.1"/>
    </source>
</evidence>
<dbReference type="InterPro" id="IPR000835">
    <property type="entry name" value="HTH_MarR-typ"/>
</dbReference>
<keyword evidence="6" id="KW-1185">Reference proteome</keyword>
<dbReference type="Pfam" id="PF01047">
    <property type="entry name" value="MarR"/>
    <property type="match status" value="1"/>
</dbReference>